<feature type="domain" description="M23ase beta-sheet core" evidence="2">
    <location>
        <begin position="335"/>
        <end position="432"/>
    </location>
</feature>
<dbReference type="Proteomes" id="UP000008721">
    <property type="component" value="Chromosome"/>
</dbReference>
<dbReference type="OrthoDB" id="9795421at2"/>
<dbReference type="EMBL" id="CP002355">
    <property type="protein sequence ID" value="ADR33300.1"/>
    <property type="molecule type" value="Genomic_DNA"/>
</dbReference>
<dbReference type="PANTHER" id="PTHR21666:SF294">
    <property type="entry name" value="PEPTIDASE M23"/>
    <property type="match status" value="1"/>
</dbReference>
<accession>E4U0S4</accession>
<reference evidence="3 4" key="1">
    <citation type="journal article" date="2012" name="Stand. Genomic Sci.">
        <title>Complete genome sequence of the sulfur compounds oxidizing chemolithoautotroph Sulfuricurvum kujiense type strain (YK-1(T)).</title>
        <authorList>
            <person name="Han C."/>
            <person name="Kotsyurbenko O."/>
            <person name="Chertkov O."/>
            <person name="Held B."/>
            <person name="Lapidus A."/>
            <person name="Nolan M."/>
            <person name="Lucas S."/>
            <person name="Hammon N."/>
            <person name="Deshpande S."/>
            <person name="Cheng J.F."/>
            <person name="Tapia R."/>
            <person name="Goodwin L.A."/>
            <person name="Pitluck S."/>
            <person name="Liolios K."/>
            <person name="Pagani I."/>
            <person name="Ivanova N."/>
            <person name="Mavromatis K."/>
            <person name="Mikhailova N."/>
            <person name="Pati A."/>
            <person name="Chen A."/>
            <person name="Palaniappan K."/>
            <person name="Land M."/>
            <person name="Hauser L."/>
            <person name="Chang Y.J."/>
            <person name="Jeffries C.D."/>
            <person name="Brambilla E.M."/>
            <person name="Rohde M."/>
            <person name="Spring S."/>
            <person name="Sikorski J."/>
            <person name="Goker M."/>
            <person name="Woyke T."/>
            <person name="Bristow J."/>
            <person name="Eisen J.A."/>
            <person name="Markowitz V."/>
            <person name="Hugenholtz P."/>
            <person name="Kyrpides N.C."/>
            <person name="Klenk H.P."/>
            <person name="Detter J.C."/>
        </authorList>
    </citation>
    <scope>NUCLEOTIDE SEQUENCE [LARGE SCALE GENOMIC DNA]</scope>
    <source>
        <strain evidence="4">ATCC BAA-921 / DSM 16994 / JCM 11577 / YK-1</strain>
    </source>
</reference>
<dbReference type="HOGENOM" id="CLU_598116_0_0_7"/>
<dbReference type="GO" id="GO:0004222">
    <property type="term" value="F:metalloendopeptidase activity"/>
    <property type="evidence" value="ECO:0007669"/>
    <property type="project" value="TreeGrafter"/>
</dbReference>
<dbReference type="Pfam" id="PF01551">
    <property type="entry name" value="Peptidase_M23"/>
    <property type="match status" value="1"/>
</dbReference>
<dbReference type="PANTHER" id="PTHR21666">
    <property type="entry name" value="PEPTIDASE-RELATED"/>
    <property type="match status" value="1"/>
</dbReference>
<sequence length="467" mass="51658">MLELKKMETVLMRIGVLIGIGYGVLLAAPAPLIFDTLAAPLQKSTASIEKLSQKPVMEPNKNLLYGFLNGVESTLSTGRKLTAAKEVDKELLRAYLKDLRELSKTKESIDMLYRKSLNTAMSQSDKKGFEDLVSVPLEPIHHPRIRSEVIAFYQKNYPNHSIKSVEALCDEQELEEKSIQFAIEQEQAYEEHLRILKRSEVSGVKKTAQIGSRNSVILSAESNGAGGYEFEAENLNPYTVTLNIDFESLVNLKPSANVPLFIEIPGRSKKRVLELSRIASAESINYRSSYGWVRGSAFAIHQDSYLYKLPFLKGSEVYVSQGYNGESTHKGLSAYAVDFPVPVGTPIYAAREGIVVGSEGRNNIGGANPGYRQYANYVIIEHSDGTMGNYYHLKQGGNVAVIGQKVAKGELIGYSGNTGYSSGPHLHFSVSKVDPVSMRRPMNLPIKMETADKIVSLPHRGDRYTVQ</sequence>
<dbReference type="SUPFAM" id="SSF51261">
    <property type="entry name" value="Duplicated hybrid motif"/>
    <property type="match status" value="1"/>
</dbReference>
<gene>
    <name evidence="3" type="ordered locus">Sulku_0634</name>
</gene>
<dbReference type="Gene3D" id="2.70.70.10">
    <property type="entry name" value="Glucose Permease (Domain IIA)"/>
    <property type="match status" value="1"/>
</dbReference>
<dbReference type="eggNOG" id="COG0739">
    <property type="taxonomic scope" value="Bacteria"/>
</dbReference>
<keyword evidence="1" id="KW-0472">Membrane</keyword>
<dbReference type="AlphaFoldDB" id="E4U0S4"/>
<dbReference type="InterPro" id="IPR016047">
    <property type="entry name" value="M23ase_b-sheet_dom"/>
</dbReference>
<keyword evidence="1" id="KW-0812">Transmembrane</keyword>
<evidence type="ECO:0000259" key="2">
    <source>
        <dbReference type="Pfam" id="PF01551"/>
    </source>
</evidence>
<feature type="transmembrane region" description="Helical" evidence="1">
    <location>
        <begin position="12"/>
        <end position="34"/>
    </location>
</feature>
<dbReference type="InterPro" id="IPR050570">
    <property type="entry name" value="Cell_wall_metabolism_enzyme"/>
</dbReference>
<proteinExistence type="predicted"/>
<dbReference type="STRING" id="709032.Sulku_0634"/>
<evidence type="ECO:0000313" key="3">
    <source>
        <dbReference type="EMBL" id="ADR33300.1"/>
    </source>
</evidence>
<organism evidence="3 4">
    <name type="scientific">Sulfuricurvum kujiense (strain ATCC BAA-921 / DSM 16994 / JCM 11577 / YK-1)</name>
    <dbReference type="NCBI Taxonomy" id="709032"/>
    <lineage>
        <taxon>Bacteria</taxon>
        <taxon>Pseudomonadati</taxon>
        <taxon>Campylobacterota</taxon>
        <taxon>Epsilonproteobacteria</taxon>
        <taxon>Campylobacterales</taxon>
        <taxon>Sulfurimonadaceae</taxon>
        <taxon>Sulfuricurvum</taxon>
    </lineage>
</organism>
<evidence type="ECO:0000256" key="1">
    <source>
        <dbReference type="SAM" id="Phobius"/>
    </source>
</evidence>
<keyword evidence="1" id="KW-1133">Transmembrane helix</keyword>
<dbReference type="RefSeq" id="WP_013459497.1">
    <property type="nucleotide sequence ID" value="NC_014762.1"/>
</dbReference>
<dbReference type="KEGG" id="sku:Sulku_0634"/>
<keyword evidence="4" id="KW-1185">Reference proteome</keyword>
<dbReference type="CDD" id="cd12797">
    <property type="entry name" value="M23_peptidase"/>
    <property type="match status" value="1"/>
</dbReference>
<protein>
    <submittedName>
        <fullName evidence="3">Peptidase M23</fullName>
    </submittedName>
</protein>
<name>E4U0S4_SULKY</name>
<dbReference type="InterPro" id="IPR011055">
    <property type="entry name" value="Dup_hybrid_motif"/>
</dbReference>
<evidence type="ECO:0000313" key="4">
    <source>
        <dbReference type="Proteomes" id="UP000008721"/>
    </source>
</evidence>